<dbReference type="InterPro" id="IPR003593">
    <property type="entry name" value="AAA+_ATPase"/>
</dbReference>
<comment type="similarity">
    <text evidence="1">Belongs to the AAA ATPase family.</text>
</comment>
<dbReference type="SMART" id="SM00382">
    <property type="entry name" value="AAA"/>
    <property type="match status" value="1"/>
</dbReference>
<dbReference type="GO" id="GO:0016887">
    <property type="term" value="F:ATP hydrolysis activity"/>
    <property type="evidence" value="ECO:0007669"/>
    <property type="project" value="InterPro"/>
</dbReference>
<evidence type="ECO:0000313" key="8">
    <source>
        <dbReference type="Proteomes" id="UP000015001"/>
    </source>
</evidence>
<dbReference type="GO" id="GO:0005524">
    <property type="term" value="F:ATP binding"/>
    <property type="evidence" value="ECO:0007669"/>
    <property type="project" value="UniProtKB-KW"/>
</dbReference>
<sequence length="753" mass="83127">MTLQQEPPEAAPMAPPYRNSHEHLADELRRLDLLIRLRLATTRLRNAVVPEEQAARTVCISDAEVCWLLDSDGDGRPDGAEADEAALEELRKALRRANAEIKARSERSGALGVTLRLPMLGRLFSLTPTEVDAVVVALAPEVRRKYDRLYAYLQDDITRQRPSVDLVLELLYPTEPERWAARHLFTDAAPLLRYDILRLIDDPQSPSGSTGLARFLALDPRICQFLLGSDACDARLAGLARLEHPAKSRSGQQETEALSDGGPLRLAQRHLSQEKRGQRPLVFHLFGPAGAGKRDLARGTSHRLGMPLLDLDLRTLGGREQEAALVVRAALREGVLQSAAVLLAGTDMLQQGEAVSMRYVLSGAIADFGSLVFLTGESDDAVGLDLPGQAVHPVVVPLPDVSTSAARWRQALQGRVTDPEGWATELGSRFRFTPTRARAALERAENQLMMDPRSGPLTLSDVSAACREQSRQRLGNLAVKVSPRSHWKDLILPEDRMAHLREICSQARHQHRVHDVWGFGARLSRGKGLTVLFSGPPGTGKTMAAEVLAHDLDVDLYTVDLSRVVSKYIGETEKNLGRIFSEARAADAILFFDEADALYGKRTEVSDAHDRYANIETSYLLQRMEEYDGMVILASNLRQNMDDAFTRRIRFIVEFPFPEVESRLRIWQALFPPQAPVSPDVDFAALARELVVTGGNIKNIVLNAAFLAAADGGAIGRQHILRGARREFEKIGKLWAEPAAPAGHPVHGREDRP</sequence>
<dbReference type="PANTHER" id="PTHR23073">
    <property type="entry name" value="26S PROTEASOME REGULATORY SUBUNIT"/>
    <property type="match status" value="1"/>
</dbReference>
<dbReference type="RefSeq" id="WP_020274656.1">
    <property type="nucleotide sequence ID" value="NZ_KE354281.1"/>
</dbReference>
<dbReference type="HOGENOM" id="CLU_016564_0_0_11"/>
<dbReference type="Pfam" id="PF00004">
    <property type="entry name" value="AAA"/>
    <property type="match status" value="1"/>
</dbReference>
<keyword evidence="8" id="KW-1185">Reference proteome</keyword>
<dbReference type="Pfam" id="PF22977">
    <property type="entry name" value="WHD"/>
    <property type="match status" value="1"/>
</dbReference>
<name>S4MKM0_9ACTN</name>
<reference evidence="7 8" key="1">
    <citation type="submission" date="2013-02" db="EMBL/GenBank/DDBJ databases">
        <title>Draft Genome Sequence of Streptomyces afghaniensis, Which Produces Compounds of the Julimycin B-Complex.</title>
        <authorList>
            <person name="Gruening B.A."/>
            <person name="Praeg A."/>
            <person name="Erxleben A."/>
            <person name="Guenther S."/>
            <person name="Fiedler H.-P."/>
            <person name="Goodfellow M."/>
            <person name="Mueller M."/>
        </authorList>
    </citation>
    <scope>NUCLEOTIDE SEQUENCE [LARGE SCALE GENOMIC DNA]</scope>
    <source>
        <strain evidence="7 8">772</strain>
    </source>
</reference>
<evidence type="ECO:0000256" key="5">
    <source>
        <dbReference type="SAM" id="MobiDB-lite"/>
    </source>
</evidence>
<feature type="region of interest" description="Disordered" evidence="5">
    <location>
        <begin position="244"/>
        <end position="264"/>
    </location>
</feature>
<evidence type="ECO:0000256" key="3">
    <source>
        <dbReference type="ARBA" id="ARBA00022840"/>
    </source>
</evidence>
<dbReference type="CDD" id="cd19481">
    <property type="entry name" value="RecA-like_protease"/>
    <property type="match status" value="1"/>
</dbReference>
<accession>S4MKM0</accession>
<keyword evidence="2" id="KW-0547">Nucleotide-binding</keyword>
<dbReference type="SUPFAM" id="SSF52540">
    <property type="entry name" value="P-loop containing nucleoside triphosphate hydrolases"/>
    <property type="match status" value="2"/>
</dbReference>
<dbReference type="InterPro" id="IPR054472">
    <property type="entry name" value="WHD"/>
</dbReference>
<keyword evidence="3" id="KW-0067">ATP-binding</keyword>
<feature type="domain" description="AAA+ ATPase" evidence="6">
    <location>
        <begin position="527"/>
        <end position="659"/>
    </location>
</feature>
<dbReference type="AlphaFoldDB" id="S4MKM0"/>
<dbReference type="Gene3D" id="3.40.50.300">
    <property type="entry name" value="P-loop containing nucleotide triphosphate hydrolases"/>
    <property type="match status" value="1"/>
</dbReference>
<dbReference type="EMBL" id="AOPY01001519">
    <property type="protein sequence ID" value="EPJ37176.1"/>
    <property type="molecule type" value="Genomic_DNA"/>
</dbReference>
<dbReference type="InterPro" id="IPR027417">
    <property type="entry name" value="P-loop_NTPase"/>
</dbReference>
<organism evidence="7 8">
    <name type="scientific">Streptomyces afghaniensis 772</name>
    <dbReference type="NCBI Taxonomy" id="1283301"/>
    <lineage>
        <taxon>Bacteria</taxon>
        <taxon>Bacillati</taxon>
        <taxon>Actinomycetota</taxon>
        <taxon>Actinomycetes</taxon>
        <taxon>Kitasatosporales</taxon>
        <taxon>Streptomycetaceae</taxon>
        <taxon>Streptomyces</taxon>
    </lineage>
</organism>
<dbReference type="OrthoDB" id="9802352at2"/>
<evidence type="ECO:0000259" key="6">
    <source>
        <dbReference type="SMART" id="SM00382"/>
    </source>
</evidence>
<dbReference type="InterPro" id="IPR050221">
    <property type="entry name" value="26S_Proteasome_ATPase"/>
</dbReference>
<keyword evidence="4" id="KW-0175">Coiled coil</keyword>
<evidence type="ECO:0000256" key="1">
    <source>
        <dbReference type="ARBA" id="ARBA00006914"/>
    </source>
</evidence>
<protein>
    <recommendedName>
        <fullName evidence="6">AAA+ ATPase domain-containing protein</fullName>
    </recommendedName>
</protein>
<comment type="caution">
    <text evidence="7">The sequence shown here is derived from an EMBL/GenBank/DDBJ whole genome shotgun (WGS) entry which is preliminary data.</text>
</comment>
<dbReference type="PATRIC" id="fig|1283301.3.peg.5748"/>
<dbReference type="InterPro" id="IPR003959">
    <property type="entry name" value="ATPase_AAA_core"/>
</dbReference>
<dbReference type="Proteomes" id="UP000015001">
    <property type="component" value="Unassembled WGS sequence"/>
</dbReference>
<evidence type="ECO:0000256" key="2">
    <source>
        <dbReference type="ARBA" id="ARBA00022741"/>
    </source>
</evidence>
<gene>
    <name evidence="7" type="ORF">STAFG_5783</name>
</gene>
<proteinExistence type="inferred from homology"/>
<evidence type="ECO:0000313" key="7">
    <source>
        <dbReference type="EMBL" id="EPJ37176.1"/>
    </source>
</evidence>
<evidence type="ECO:0000256" key="4">
    <source>
        <dbReference type="SAM" id="Coils"/>
    </source>
</evidence>
<feature type="coiled-coil region" evidence="4">
    <location>
        <begin position="80"/>
        <end position="107"/>
    </location>
</feature>